<comment type="caution">
    <text evidence="2">The sequence shown here is derived from an EMBL/GenBank/DDBJ whole genome shotgun (WGS) entry which is preliminary data.</text>
</comment>
<dbReference type="Proteomes" id="UP001365128">
    <property type="component" value="Unassembled WGS sequence"/>
</dbReference>
<evidence type="ECO:0000256" key="1">
    <source>
        <dbReference type="SAM" id="SignalP"/>
    </source>
</evidence>
<proteinExistence type="predicted"/>
<feature type="chain" id="PRO_5045240527" evidence="1">
    <location>
        <begin position="19"/>
        <end position="290"/>
    </location>
</feature>
<reference evidence="2 3" key="1">
    <citation type="submission" date="2024-04" db="EMBL/GenBank/DDBJ databases">
        <title>Phyllosticta paracitricarpa is synonymous to the EU quarantine fungus P. citricarpa based on phylogenomic analyses.</title>
        <authorList>
            <consortium name="Lawrence Berkeley National Laboratory"/>
            <person name="Van Ingen-Buijs V.A."/>
            <person name="Van Westerhoven A.C."/>
            <person name="Haridas S."/>
            <person name="Skiadas P."/>
            <person name="Martin F."/>
            <person name="Groenewald J.Z."/>
            <person name="Crous P.W."/>
            <person name="Seidl M.F."/>
        </authorList>
    </citation>
    <scope>NUCLEOTIDE SEQUENCE [LARGE SCALE GENOMIC DNA]</scope>
    <source>
        <strain evidence="2 3">CBS 122670</strain>
    </source>
</reference>
<feature type="signal peptide" evidence="1">
    <location>
        <begin position="1"/>
        <end position="18"/>
    </location>
</feature>
<protein>
    <submittedName>
        <fullName evidence="2">Uncharacterized protein</fullName>
    </submittedName>
</protein>
<dbReference type="EMBL" id="JBBPDW010000017">
    <property type="protein sequence ID" value="KAK7545600.1"/>
    <property type="molecule type" value="Genomic_DNA"/>
</dbReference>
<keyword evidence="1" id="KW-0732">Signal</keyword>
<evidence type="ECO:0000313" key="3">
    <source>
        <dbReference type="Proteomes" id="UP001365128"/>
    </source>
</evidence>
<keyword evidence="3" id="KW-1185">Reference proteome</keyword>
<organism evidence="2 3">
    <name type="scientific">Phyllosticta citricarpa</name>
    <dbReference type="NCBI Taxonomy" id="55181"/>
    <lineage>
        <taxon>Eukaryota</taxon>
        <taxon>Fungi</taxon>
        <taxon>Dikarya</taxon>
        <taxon>Ascomycota</taxon>
        <taxon>Pezizomycotina</taxon>
        <taxon>Dothideomycetes</taxon>
        <taxon>Dothideomycetes incertae sedis</taxon>
        <taxon>Botryosphaeriales</taxon>
        <taxon>Phyllostictaceae</taxon>
        <taxon>Phyllosticta</taxon>
    </lineage>
</organism>
<gene>
    <name evidence="2" type="ORF">IWX46DRAFT_641022</name>
</gene>
<evidence type="ECO:0000313" key="2">
    <source>
        <dbReference type="EMBL" id="KAK7545600.1"/>
    </source>
</evidence>
<name>A0ABR1MC50_9PEZI</name>
<sequence length="290" mass="30332">MKLLMSLVVMAMALVVLADSAFKMVTSDLTLPSVVVDNMVVPTELHAAGTLVDNSHSGTGPVLAQTAEDDTMLRVKAFPTIQVAGLLTFDGVTAAPSVTVIPKRDATAPLSSGNTTTVEALTTPSAPSSDAILPGMGRPNTPTTITHTVSMTVDCDPTITSAMETVTALYKNMTTAFWTLHYPGMSQAMLISTASTSTSTTIFETSSFNDSTPTIASTTVTELVKLTTVGMDPIYTITVVQEGTFTVEGGRRIHWATTAEQTMTDTVWPFSASSVTIPAVATFPAETGPA</sequence>
<accession>A0ABR1MC50</accession>